<dbReference type="PANTHER" id="PTHR43767">
    <property type="entry name" value="LONG-CHAIN-FATTY-ACID--COA LIGASE"/>
    <property type="match status" value="1"/>
</dbReference>
<gene>
    <name evidence="4" type="ORF">PLESHI_10234</name>
</gene>
<comment type="caution">
    <text evidence="4">The sequence shown here is derived from an EMBL/GenBank/DDBJ whole genome shotgun (WGS) entry which is preliminary data.</text>
</comment>
<organism evidence="4 5">
    <name type="scientific">Plesiomonas shigelloides 302-73</name>
    <dbReference type="NCBI Taxonomy" id="1315976"/>
    <lineage>
        <taxon>Bacteria</taxon>
        <taxon>Pseudomonadati</taxon>
        <taxon>Pseudomonadota</taxon>
        <taxon>Gammaproteobacteria</taxon>
        <taxon>Enterobacterales</taxon>
        <taxon>Enterobacteriaceae</taxon>
        <taxon>Plesiomonas</taxon>
    </lineage>
</organism>
<dbReference type="HOGENOM" id="CLU_000022_59_9_6"/>
<evidence type="ECO:0000259" key="3">
    <source>
        <dbReference type="Pfam" id="PF00501"/>
    </source>
</evidence>
<dbReference type="InterPro" id="IPR050237">
    <property type="entry name" value="ATP-dep_AMP-bd_enzyme"/>
</dbReference>
<protein>
    <submittedName>
        <fullName evidence="4">AMP-dependent synthetase and ligase</fullName>
    </submittedName>
</protein>
<dbReference type="PATRIC" id="fig|1315976.3.peg.1920"/>
<evidence type="ECO:0000256" key="1">
    <source>
        <dbReference type="ARBA" id="ARBA00006432"/>
    </source>
</evidence>
<dbReference type="PROSITE" id="PS00455">
    <property type="entry name" value="AMP_BINDING"/>
    <property type="match status" value="1"/>
</dbReference>
<dbReference type="InterPro" id="IPR042099">
    <property type="entry name" value="ANL_N_sf"/>
</dbReference>
<dbReference type="SUPFAM" id="SSF56801">
    <property type="entry name" value="Acetyl-CoA synthetase-like"/>
    <property type="match status" value="1"/>
</dbReference>
<proteinExistence type="inferred from homology"/>
<reference evidence="4 5" key="1">
    <citation type="journal article" date="2013" name="Genome Announc.">
        <title>Genome Sequence of Plesiomonas shigelloides Strain 302-73 (Serotype O1).</title>
        <authorList>
            <person name="Pique N."/>
            <person name="Aquilini E."/>
            <person name="Alioto T."/>
            <person name="Minana-Galbis D."/>
            <person name="Tomas J.M."/>
        </authorList>
    </citation>
    <scope>NUCLEOTIDE SEQUENCE [LARGE SCALE GENOMIC DNA]</scope>
    <source>
        <strain evidence="4 5">302-73</strain>
    </source>
</reference>
<sequence>MEMLLFTAIRQHAQHSPERIALQDAQHSLTYAQLWQRIQLRAAELQAHHVRRLAIALDNGIEWALTDLSALYAGITVIPVPQFFSASQQEWLLRTSQTDSLLTSASSDWSSAGILTPAIDSEGSDTAPSASVGISAQLNLLQRHFPQDHAPHHQCDGRSIKAERPSQVDAKEFTAKITFTSGTTGQPKGVCLSNQHLMRTTQALADAVSALDIQRHLTVLPLTTLLENITGLYVPLLLGATSLLPSLAEIGFQGSSRLEPQQFLRCLQTFRPHSMVLVPELLRLLLALVPAAADSLSELRFIAVGGGRVAASLLQQAQQLNLPVYQGYGLSECGSVVSLNTPQGNCLGSAGRPLPHCRVRLADDGEILVSGAVMQGYLLAEQTRTDSASATDTANTADNAPTHAQELEIATGDLGYLDDNGFLHITGRKKNVQINAFGRNFSPEWIESEAQICPAIRALVLYGDALPSNVALIDVMPGQEHALAAQLSALNQGLPDYAQISHWIVAEPPLSANPDWFTRNGRPRRDVIFQHYQDQIVRLATGDTQ</sequence>
<accession>R8AQA6</accession>
<keyword evidence="2 4" id="KW-0436">Ligase</keyword>
<keyword evidence="5" id="KW-1185">Reference proteome</keyword>
<dbReference type="RefSeq" id="WP_010863657.1">
    <property type="nucleotide sequence ID" value="NZ_KB944511.1"/>
</dbReference>
<dbReference type="STRING" id="703.SAMEA2665130_01566"/>
<dbReference type="AlphaFoldDB" id="R8AQA6"/>
<dbReference type="InterPro" id="IPR000873">
    <property type="entry name" value="AMP-dep_synth/lig_dom"/>
</dbReference>
<dbReference type="Gene3D" id="3.40.50.12780">
    <property type="entry name" value="N-terminal domain of ligase-like"/>
    <property type="match status" value="1"/>
</dbReference>
<name>R8AQA6_PLESH</name>
<feature type="domain" description="AMP-dependent synthetase/ligase" evidence="3">
    <location>
        <begin position="10"/>
        <end position="378"/>
    </location>
</feature>
<comment type="similarity">
    <text evidence="1">Belongs to the ATP-dependent AMP-binding enzyme family.</text>
</comment>
<evidence type="ECO:0000256" key="2">
    <source>
        <dbReference type="ARBA" id="ARBA00022598"/>
    </source>
</evidence>
<dbReference type="EMBL" id="AQQO01000339">
    <property type="protein sequence ID" value="EON88514.1"/>
    <property type="molecule type" value="Genomic_DNA"/>
</dbReference>
<evidence type="ECO:0000313" key="5">
    <source>
        <dbReference type="Proteomes" id="UP000014012"/>
    </source>
</evidence>
<dbReference type="PANTHER" id="PTHR43767:SF8">
    <property type="entry name" value="LONG-CHAIN-FATTY-ACID--COA LIGASE"/>
    <property type="match status" value="1"/>
</dbReference>
<evidence type="ECO:0000313" key="4">
    <source>
        <dbReference type="EMBL" id="EON88514.1"/>
    </source>
</evidence>
<dbReference type="GO" id="GO:0016877">
    <property type="term" value="F:ligase activity, forming carbon-sulfur bonds"/>
    <property type="evidence" value="ECO:0007669"/>
    <property type="project" value="UniProtKB-ARBA"/>
</dbReference>
<dbReference type="InterPro" id="IPR020845">
    <property type="entry name" value="AMP-binding_CS"/>
</dbReference>
<dbReference type="Pfam" id="PF00501">
    <property type="entry name" value="AMP-binding"/>
    <property type="match status" value="1"/>
</dbReference>
<dbReference type="Proteomes" id="UP000014012">
    <property type="component" value="Unassembled WGS sequence"/>
</dbReference>